<dbReference type="CDD" id="cd06464">
    <property type="entry name" value="ACD_sHsps-like"/>
    <property type="match status" value="1"/>
</dbReference>
<dbReference type="OrthoDB" id="1431247at2759"/>
<dbReference type="Pfam" id="PF00011">
    <property type="entry name" value="HSP20"/>
    <property type="match status" value="1"/>
</dbReference>
<evidence type="ECO:0000259" key="4">
    <source>
        <dbReference type="PROSITE" id="PS01031"/>
    </source>
</evidence>
<protein>
    <submittedName>
        <fullName evidence="5">11558_t:CDS:1</fullName>
    </submittedName>
</protein>
<dbReference type="AlphaFoldDB" id="A0A9N9CW82"/>
<accession>A0A9N9CW82</accession>
<dbReference type="SUPFAM" id="SSF49764">
    <property type="entry name" value="HSP20-like chaperones"/>
    <property type="match status" value="1"/>
</dbReference>
<dbReference type="InterPro" id="IPR031107">
    <property type="entry name" value="Small_HSP"/>
</dbReference>
<dbReference type="PANTHER" id="PTHR11527">
    <property type="entry name" value="HEAT-SHOCK PROTEIN 20 FAMILY MEMBER"/>
    <property type="match status" value="1"/>
</dbReference>
<gene>
    <name evidence="5" type="ORF">FCALED_LOCUS9408</name>
</gene>
<proteinExistence type="inferred from homology"/>
<dbReference type="PROSITE" id="PS01031">
    <property type="entry name" value="SHSP"/>
    <property type="match status" value="1"/>
</dbReference>
<dbReference type="InterPro" id="IPR008978">
    <property type="entry name" value="HSP20-like_chaperone"/>
</dbReference>
<organism evidence="5 6">
    <name type="scientific">Funneliformis caledonium</name>
    <dbReference type="NCBI Taxonomy" id="1117310"/>
    <lineage>
        <taxon>Eukaryota</taxon>
        <taxon>Fungi</taxon>
        <taxon>Fungi incertae sedis</taxon>
        <taxon>Mucoromycota</taxon>
        <taxon>Glomeromycotina</taxon>
        <taxon>Glomeromycetes</taxon>
        <taxon>Glomerales</taxon>
        <taxon>Glomeraceae</taxon>
        <taxon>Funneliformis</taxon>
    </lineage>
</organism>
<sequence>MALYYWDNNELERSVNSIFDNFIQDLNVARRRSTPRSGDVTRRAWSPLIDVHENDKEFTVHAELPGLNKDQVNVDVRNNALVISGETKKDQKHDEGNTHIQERRYGSFTRTISLPRNSKVEEISAKFNQGLLEVIIPKGEVPSGKKITIG</sequence>
<evidence type="ECO:0000313" key="5">
    <source>
        <dbReference type="EMBL" id="CAG8618001.1"/>
    </source>
</evidence>
<name>A0A9N9CW82_9GLOM</name>
<dbReference type="EMBL" id="CAJVPQ010003100">
    <property type="protein sequence ID" value="CAG8618001.1"/>
    <property type="molecule type" value="Genomic_DNA"/>
</dbReference>
<keyword evidence="1" id="KW-0346">Stress response</keyword>
<feature type="domain" description="SHSP" evidence="4">
    <location>
        <begin position="39"/>
        <end position="150"/>
    </location>
</feature>
<reference evidence="5" key="1">
    <citation type="submission" date="2021-06" db="EMBL/GenBank/DDBJ databases">
        <authorList>
            <person name="Kallberg Y."/>
            <person name="Tangrot J."/>
            <person name="Rosling A."/>
        </authorList>
    </citation>
    <scope>NUCLEOTIDE SEQUENCE</scope>
    <source>
        <strain evidence="5">UK204</strain>
    </source>
</reference>
<dbReference type="Proteomes" id="UP000789570">
    <property type="component" value="Unassembled WGS sequence"/>
</dbReference>
<evidence type="ECO:0000256" key="2">
    <source>
        <dbReference type="PROSITE-ProRule" id="PRU00285"/>
    </source>
</evidence>
<evidence type="ECO:0000313" key="6">
    <source>
        <dbReference type="Proteomes" id="UP000789570"/>
    </source>
</evidence>
<dbReference type="InterPro" id="IPR002068">
    <property type="entry name" value="A-crystallin/Hsp20_dom"/>
</dbReference>
<comment type="caution">
    <text evidence="5">The sequence shown here is derived from an EMBL/GenBank/DDBJ whole genome shotgun (WGS) entry which is preliminary data.</text>
</comment>
<evidence type="ECO:0000256" key="1">
    <source>
        <dbReference type="ARBA" id="ARBA00023016"/>
    </source>
</evidence>
<dbReference type="Gene3D" id="2.60.40.790">
    <property type="match status" value="1"/>
</dbReference>
<comment type="similarity">
    <text evidence="2 3">Belongs to the small heat shock protein (HSP20) family.</text>
</comment>
<keyword evidence="6" id="KW-1185">Reference proteome</keyword>
<evidence type="ECO:0000256" key="3">
    <source>
        <dbReference type="RuleBase" id="RU003616"/>
    </source>
</evidence>